<keyword evidence="4 13" id="KW-0894">Sodium channel</keyword>
<comment type="subcellular location">
    <subcellularLocation>
        <location evidence="1">Membrane</location>
        <topology evidence="1">Multi-pass membrane protein</topology>
    </subcellularLocation>
</comment>
<evidence type="ECO:0000256" key="8">
    <source>
        <dbReference type="ARBA" id="ARBA00023065"/>
    </source>
</evidence>
<evidence type="ECO:0000256" key="15">
    <source>
        <dbReference type="SAM" id="Phobius"/>
    </source>
</evidence>
<keyword evidence="11 13" id="KW-0739">Sodium transport</keyword>
<keyword evidence="10" id="KW-0325">Glycoprotein</keyword>
<dbReference type="Proteomes" id="UP000582659">
    <property type="component" value="Unassembled WGS sequence"/>
</dbReference>
<protein>
    <submittedName>
        <fullName evidence="16">(pine wood nematode) hypothetical protein</fullName>
    </submittedName>
</protein>
<evidence type="ECO:0000256" key="4">
    <source>
        <dbReference type="ARBA" id="ARBA00022461"/>
    </source>
</evidence>
<dbReference type="GO" id="GO:0005886">
    <property type="term" value="C:plasma membrane"/>
    <property type="evidence" value="ECO:0007669"/>
    <property type="project" value="TreeGrafter"/>
</dbReference>
<proteinExistence type="inferred from homology"/>
<dbReference type="EMBL" id="CAJFCV020000002">
    <property type="protein sequence ID" value="CAG9093016.1"/>
    <property type="molecule type" value="Genomic_DNA"/>
</dbReference>
<feature type="region of interest" description="Disordered" evidence="14">
    <location>
        <begin position="1"/>
        <end position="25"/>
    </location>
</feature>
<dbReference type="PANTHER" id="PTHR11690:SF1">
    <property type="entry name" value="DEGENERIN LIKE"/>
    <property type="match status" value="1"/>
</dbReference>
<dbReference type="PRINTS" id="PR01078">
    <property type="entry name" value="AMINACHANNEL"/>
</dbReference>
<sequence length="494" mass="57776">MRRYSRTTIMNPENPKDVPSRTFSSDSRTSLMINFVTQVREYGSKRPKCFCKYFVGTEMHALQQASCARDIGSQIFWASLIVIFLIVSTITTKITFKDFLDDQLLTTFTINQAAKLEFPAVIICPKNPDALDIQLVYRDIKKQLKNLTEAQMKDLVGFAIADAGFLNMDKFVKNLTDEEHDLKSAMLRKWRGKRSPEKFLKTLFEKYGYTCDQLFKKCKLGAEKVPCCDLFKQHYVMLRGRCFRLTKLYQTDPDYHGRLYLNMRKLPSPIIDRSGYQPQVIAYFASPYSEVSTFPRFYLSYKAYNYISASTKAYRLRPDFSSCFPGDDRRGKSACYVRRWLYTKFINTLNCTPFYMRYRAEWADICDIGKIAKIYMDIIDITLNGTKCLPACTRLDRMYNLYTKEYNDWNIEKNVPDFRLEFGYTDLEYEAYEEVVTTTLPGFVSQIGGQLSLFLGITLLSAIQFLLSFSMFVFKKFRGVKDINLHSHLRRKRR</sequence>
<keyword evidence="9 15" id="KW-0472">Membrane</keyword>
<evidence type="ECO:0000256" key="6">
    <source>
        <dbReference type="ARBA" id="ARBA00022989"/>
    </source>
</evidence>
<dbReference type="Pfam" id="PF00858">
    <property type="entry name" value="ASC"/>
    <property type="match status" value="1"/>
</dbReference>
<reference evidence="17" key="2">
    <citation type="submission" date="2020-08" db="EMBL/GenBank/DDBJ databases">
        <authorList>
            <person name="Kikuchi T."/>
        </authorList>
    </citation>
    <scope>NUCLEOTIDE SEQUENCE</scope>
    <source>
        <strain evidence="16">Ka4C1</strain>
    </source>
</reference>
<keyword evidence="19" id="KW-1185">Reference proteome</keyword>
<evidence type="ECO:0000256" key="5">
    <source>
        <dbReference type="ARBA" id="ARBA00022692"/>
    </source>
</evidence>
<keyword evidence="8 13" id="KW-0406">Ion transport</keyword>
<comment type="similarity">
    <text evidence="2 13">Belongs to the amiloride-sensitive sodium channel (TC 1.A.6) family.</text>
</comment>
<name>A0A1I7SD33_BURXY</name>
<evidence type="ECO:0000313" key="17">
    <source>
        <dbReference type="EMBL" id="CAG9093016.1"/>
    </source>
</evidence>
<dbReference type="InterPro" id="IPR001873">
    <property type="entry name" value="ENaC"/>
</dbReference>
<feature type="compositionally biased region" description="Polar residues" evidence="14">
    <location>
        <begin position="1"/>
        <end position="11"/>
    </location>
</feature>
<evidence type="ECO:0000256" key="10">
    <source>
        <dbReference type="ARBA" id="ARBA00023180"/>
    </source>
</evidence>
<dbReference type="AlphaFoldDB" id="A0A1I7SD33"/>
<evidence type="ECO:0000256" key="13">
    <source>
        <dbReference type="RuleBase" id="RU000679"/>
    </source>
</evidence>
<evidence type="ECO:0000256" key="11">
    <source>
        <dbReference type="ARBA" id="ARBA00023201"/>
    </source>
</evidence>
<dbReference type="EMBL" id="CAJFDI010000002">
    <property type="protein sequence ID" value="CAD5213658.1"/>
    <property type="molecule type" value="Genomic_DNA"/>
</dbReference>
<evidence type="ECO:0000256" key="14">
    <source>
        <dbReference type="SAM" id="MobiDB-lite"/>
    </source>
</evidence>
<evidence type="ECO:0000256" key="2">
    <source>
        <dbReference type="ARBA" id="ARBA00007193"/>
    </source>
</evidence>
<accession>A0A1I7SD33</accession>
<evidence type="ECO:0000256" key="12">
    <source>
        <dbReference type="ARBA" id="ARBA00023303"/>
    </source>
</evidence>
<keyword evidence="7" id="KW-0915">Sodium</keyword>
<dbReference type="OrthoDB" id="5874059at2759"/>
<organism evidence="18 20">
    <name type="scientific">Bursaphelenchus xylophilus</name>
    <name type="common">Pinewood nematode worm</name>
    <name type="synonym">Aphelenchoides xylophilus</name>
    <dbReference type="NCBI Taxonomy" id="6326"/>
    <lineage>
        <taxon>Eukaryota</taxon>
        <taxon>Metazoa</taxon>
        <taxon>Ecdysozoa</taxon>
        <taxon>Nematoda</taxon>
        <taxon>Chromadorea</taxon>
        <taxon>Rhabditida</taxon>
        <taxon>Tylenchina</taxon>
        <taxon>Tylenchomorpha</taxon>
        <taxon>Aphelenchoidea</taxon>
        <taxon>Aphelenchoididae</taxon>
        <taxon>Bursaphelenchus</taxon>
    </lineage>
</organism>
<dbReference type="Proteomes" id="UP000659654">
    <property type="component" value="Unassembled WGS sequence"/>
</dbReference>
<evidence type="ECO:0000313" key="16">
    <source>
        <dbReference type="EMBL" id="CAD5213658.1"/>
    </source>
</evidence>
<feature type="transmembrane region" description="Helical" evidence="15">
    <location>
        <begin position="451"/>
        <end position="474"/>
    </location>
</feature>
<evidence type="ECO:0000256" key="7">
    <source>
        <dbReference type="ARBA" id="ARBA00023053"/>
    </source>
</evidence>
<keyword evidence="12 13" id="KW-0407">Ion channel</keyword>
<evidence type="ECO:0000313" key="20">
    <source>
        <dbReference type="WBParaSite" id="BXY_1093700.1"/>
    </source>
</evidence>
<dbReference type="GO" id="GO:0015280">
    <property type="term" value="F:ligand-gated sodium channel activity"/>
    <property type="evidence" value="ECO:0007669"/>
    <property type="project" value="TreeGrafter"/>
</dbReference>
<dbReference type="PANTHER" id="PTHR11690">
    <property type="entry name" value="AMILORIDE-SENSITIVE SODIUM CHANNEL-RELATED"/>
    <property type="match status" value="1"/>
</dbReference>
<evidence type="ECO:0000313" key="19">
    <source>
        <dbReference type="Proteomes" id="UP000659654"/>
    </source>
</evidence>
<evidence type="ECO:0000256" key="9">
    <source>
        <dbReference type="ARBA" id="ARBA00023136"/>
    </source>
</evidence>
<reference evidence="20" key="1">
    <citation type="submission" date="2016-11" db="UniProtKB">
        <authorList>
            <consortium name="WormBaseParasite"/>
        </authorList>
    </citation>
    <scope>IDENTIFICATION</scope>
</reference>
<dbReference type="eggNOG" id="ENOG502SN3H">
    <property type="taxonomic scope" value="Eukaryota"/>
</dbReference>
<dbReference type="Gene3D" id="1.10.287.770">
    <property type="entry name" value="YojJ-like"/>
    <property type="match status" value="1"/>
</dbReference>
<feature type="transmembrane region" description="Helical" evidence="15">
    <location>
        <begin position="75"/>
        <end position="96"/>
    </location>
</feature>
<keyword evidence="5 13" id="KW-0812">Transmembrane</keyword>
<dbReference type="Proteomes" id="UP000095284">
    <property type="component" value="Unplaced"/>
</dbReference>
<evidence type="ECO:0000256" key="3">
    <source>
        <dbReference type="ARBA" id="ARBA00022448"/>
    </source>
</evidence>
<dbReference type="WBParaSite" id="BXY_1093700.1">
    <property type="protein sequence ID" value="BXY_1093700.1"/>
    <property type="gene ID" value="BXY_1093700"/>
</dbReference>
<keyword evidence="3 13" id="KW-0813">Transport</keyword>
<keyword evidence="6 15" id="KW-1133">Transmembrane helix</keyword>
<evidence type="ECO:0000256" key="1">
    <source>
        <dbReference type="ARBA" id="ARBA00004141"/>
    </source>
</evidence>
<gene>
    <name evidence="16" type="ORF">BXYJ_LOCUS3140</name>
</gene>
<evidence type="ECO:0000313" key="18">
    <source>
        <dbReference type="Proteomes" id="UP000095284"/>
    </source>
</evidence>